<dbReference type="SUPFAM" id="SSF49464">
    <property type="entry name" value="Carboxypeptidase regulatory domain-like"/>
    <property type="match status" value="1"/>
</dbReference>
<dbReference type="EMBL" id="RJTM01000035">
    <property type="protein sequence ID" value="RNL89849.1"/>
    <property type="molecule type" value="Genomic_DNA"/>
</dbReference>
<keyword evidence="2 4" id="KW-0472">Membrane</keyword>
<dbReference type="InterPro" id="IPR008969">
    <property type="entry name" value="CarboxyPept-like_regulatory"/>
</dbReference>
<dbReference type="AlphaFoldDB" id="A0A3N0EQ92"/>
<evidence type="ECO:0000313" key="6">
    <source>
        <dbReference type="EMBL" id="RNL89849.1"/>
    </source>
</evidence>
<dbReference type="Gene3D" id="2.40.170.20">
    <property type="entry name" value="TonB-dependent receptor, beta-barrel domain"/>
    <property type="match status" value="1"/>
</dbReference>
<keyword evidence="3" id="KW-0998">Cell outer membrane</keyword>
<dbReference type="OrthoDB" id="8764943at2"/>
<comment type="subcellular location">
    <subcellularLocation>
        <location evidence="1">Cell outer membrane</location>
    </subcellularLocation>
</comment>
<dbReference type="SUPFAM" id="SSF56935">
    <property type="entry name" value="Porins"/>
    <property type="match status" value="1"/>
</dbReference>
<evidence type="ECO:0000256" key="2">
    <source>
        <dbReference type="ARBA" id="ARBA00023136"/>
    </source>
</evidence>
<dbReference type="Proteomes" id="UP000267469">
    <property type="component" value="Unassembled WGS sequence"/>
</dbReference>
<feature type="transmembrane region" description="Helical" evidence="4">
    <location>
        <begin position="38"/>
        <end position="61"/>
    </location>
</feature>
<dbReference type="GO" id="GO:0009279">
    <property type="term" value="C:cell outer membrane"/>
    <property type="evidence" value="ECO:0007669"/>
    <property type="project" value="UniProtKB-SubCell"/>
</dbReference>
<dbReference type="Gene3D" id="2.60.40.1120">
    <property type="entry name" value="Carboxypeptidase-like, regulatory domain"/>
    <property type="match status" value="1"/>
</dbReference>
<evidence type="ECO:0000259" key="5">
    <source>
        <dbReference type="Pfam" id="PF14905"/>
    </source>
</evidence>
<keyword evidence="7" id="KW-1185">Reference proteome</keyword>
<gene>
    <name evidence="6" type="ORF">ED312_06940</name>
</gene>
<protein>
    <submittedName>
        <fullName evidence="6">TonB-dependent receptor</fullName>
    </submittedName>
</protein>
<dbReference type="Pfam" id="PF13715">
    <property type="entry name" value="CarbopepD_reg_2"/>
    <property type="match status" value="1"/>
</dbReference>
<comment type="caution">
    <text evidence="6">The sequence shown here is derived from an EMBL/GenBank/DDBJ whole genome shotgun (WGS) entry which is preliminary data.</text>
</comment>
<reference evidence="6 7" key="1">
    <citation type="submission" date="2018-10" db="EMBL/GenBank/DDBJ databases">
        <title>Sinomicrobium pectinilyticum sp. nov., a pectinase-producing bacterium isolated from alkaline and saline soil, and emended description of the genus Sinomicrobium.</title>
        <authorList>
            <person name="Cheng B."/>
            <person name="Li C."/>
            <person name="Lai Q."/>
            <person name="Du M."/>
            <person name="Shao Z."/>
            <person name="Xu P."/>
            <person name="Yang C."/>
        </authorList>
    </citation>
    <scope>NUCLEOTIDE SEQUENCE [LARGE SCALE GENOMIC DNA]</scope>
    <source>
        <strain evidence="6 7">5DNS001</strain>
    </source>
</reference>
<dbReference type="InterPro" id="IPR041700">
    <property type="entry name" value="OMP_b-brl_3"/>
</dbReference>
<name>A0A3N0EQ92_SINP1</name>
<evidence type="ECO:0000256" key="4">
    <source>
        <dbReference type="SAM" id="Phobius"/>
    </source>
</evidence>
<dbReference type="InterPro" id="IPR036942">
    <property type="entry name" value="Beta-barrel_TonB_sf"/>
</dbReference>
<evidence type="ECO:0000256" key="1">
    <source>
        <dbReference type="ARBA" id="ARBA00004442"/>
    </source>
</evidence>
<feature type="transmembrane region" description="Helical" evidence="4">
    <location>
        <begin position="6"/>
        <end position="26"/>
    </location>
</feature>
<proteinExistence type="predicted"/>
<evidence type="ECO:0000313" key="7">
    <source>
        <dbReference type="Proteomes" id="UP000267469"/>
    </source>
</evidence>
<organism evidence="6 7">
    <name type="scientific">Sinomicrobium pectinilyticum</name>
    <dbReference type="NCBI Taxonomy" id="1084421"/>
    <lineage>
        <taxon>Bacteria</taxon>
        <taxon>Pseudomonadati</taxon>
        <taxon>Bacteroidota</taxon>
        <taxon>Flavobacteriia</taxon>
        <taxon>Flavobacteriales</taxon>
        <taxon>Flavobacteriaceae</taxon>
        <taxon>Sinomicrobium</taxon>
    </lineage>
</organism>
<keyword evidence="4" id="KW-0812">Transmembrane</keyword>
<feature type="domain" description="Outer membrane protein beta-barrel" evidence="5">
    <location>
        <begin position="415"/>
        <end position="816"/>
    </location>
</feature>
<keyword evidence="4" id="KW-1133">Transmembrane helix</keyword>
<dbReference type="Pfam" id="PF14905">
    <property type="entry name" value="OMP_b-brl_3"/>
    <property type="match status" value="1"/>
</dbReference>
<accession>A0A3N0EQ92</accession>
<sequence length="840" mass="97568">MKTLVWVFYFNKLYFIVVIDKVFVFIDKKHIFDFKNILMNISGKLSCLVFCIFCFPFALLAQEYTLNGVVKDGEQNALSYVNIVLIQQSDSTVVSGTSSDNAGKFAITEVKTGNYILKATFVGYRDVEKPIEVNDDINVGTILLEEVTESLEGVTVTSGKPLVEIRSDRLVLNVENTSFSAQSSFDILRNTPGILVLNDQIVVRNTQATVYINDKRVYLSGEELKSLLENYSGSNIRSVEVITTPPARYDAESGAVVNIVTSRSISVGYKGSVNGRWTEAIFPKYSLGTDHYYKNNFLDLFVGYSYNPRKEYKHDNSYFNFFDGDTPDNRWEVDFRRTTRSYAHNLHTIMDFTLNEKNSLSVTANIMHSPGKTYDNNVVTDIFDTVGNLESYFLTDSELDNDRSNLAFSLDYTYNINDKGAKMNAVSNYIYYDDRQFQLLYTDYFDPNSVPTDRNYFDFLAKQRNNIFTQQLDFYLPSEWALVETGLKYSSISSNSSVDFDGDDIPPETEDDRFKYRENIYAAYVSFNKEWENWSANIGLRGEYTDMEANSVVMGEVNTQTYFELFPTVVIEHTINENHQLGINYKRNIDRPRYGSLNPYRYYLYERQYSEGNPGLTRSIDNKIALDYVLKKKFIFSLYYQHTNNEIQGLTFQDNKNKVISEGQYNIEEGLQYSLDFTYYSYIKDWWYFYTYMSGYYMENSFPAIQSEVPVQKLNTMGYYGRAYNQFTISKDRSFTANLSLFYMSNYIQGSFTFKNRFSTDIGLTKRLWKNRIIASLNLTDIFNTQNIWLASRYQNQDNGYIARPETRTVSFSLKYNFGNYRLDDNKRDTTPDEQERLGE</sequence>
<evidence type="ECO:0000256" key="3">
    <source>
        <dbReference type="ARBA" id="ARBA00023237"/>
    </source>
</evidence>
<keyword evidence="6" id="KW-0675">Receptor</keyword>